<dbReference type="SUPFAM" id="SSF48452">
    <property type="entry name" value="TPR-like"/>
    <property type="match status" value="1"/>
</dbReference>
<keyword evidence="3" id="KW-1185">Reference proteome</keyword>
<dbReference type="InterPro" id="IPR003713">
    <property type="entry name" value="FliS"/>
</dbReference>
<dbReference type="GO" id="GO:0044780">
    <property type="term" value="P:bacterial-type flagellum assembly"/>
    <property type="evidence" value="ECO:0007669"/>
    <property type="project" value="InterPro"/>
</dbReference>
<dbReference type="Gene3D" id="1.20.120.340">
    <property type="entry name" value="Flagellar protein FliS"/>
    <property type="match status" value="1"/>
</dbReference>
<dbReference type="EMBL" id="FNOJ01000015">
    <property type="protein sequence ID" value="SDW80170.1"/>
    <property type="molecule type" value="Genomic_DNA"/>
</dbReference>
<dbReference type="RefSeq" id="WP_074693460.1">
    <property type="nucleotide sequence ID" value="NZ_FNOJ01000015.1"/>
</dbReference>
<evidence type="ECO:0000259" key="1">
    <source>
        <dbReference type="Pfam" id="PF00535"/>
    </source>
</evidence>
<dbReference type="InterPro" id="IPR036584">
    <property type="entry name" value="FliS_sf"/>
</dbReference>
<dbReference type="Gene3D" id="1.25.40.10">
    <property type="entry name" value="Tetratricopeptide repeat domain"/>
    <property type="match status" value="1"/>
</dbReference>
<proteinExistence type="predicted"/>
<accession>A0A1H2WHU4</accession>
<gene>
    <name evidence="2" type="ORF">SAMN04489725_11547</name>
</gene>
<dbReference type="SUPFAM" id="SSF53448">
    <property type="entry name" value="Nucleotide-diphospho-sugar transferases"/>
    <property type="match status" value="1"/>
</dbReference>
<dbReference type="STRING" id="89784.SAMN04489725_11547"/>
<dbReference type="AlphaFoldDB" id="A0A1H2WHU4"/>
<dbReference type="InterPro" id="IPR011990">
    <property type="entry name" value="TPR-like_helical_dom_sf"/>
</dbReference>
<evidence type="ECO:0000313" key="2">
    <source>
        <dbReference type="EMBL" id="SDW80170.1"/>
    </source>
</evidence>
<dbReference type="SUPFAM" id="SSF101116">
    <property type="entry name" value="Flagellar export chaperone FliS"/>
    <property type="match status" value="1"/>
</dbReference>
<sequence>MLLSACLITKDEELTLPRCLESLKGVVDEIIVVDTGSKDKTVEIARSQGARVYHHDWDGDFAKARNASLDRASGEYILVIDADEYLDPNDRRHIRSKLLQSRADGYLVGIVNYMGNLARYHTSSPVQVLRVFKNGYRYSGSIHEQVLPAVIESGGRIETLDLRVHHLGYLYEFVTYKAKPARNMELLQKELDEDPDNLFHISNMMAEYMRVQMYAKAADLGKRGFDVFKKNPHQATHLLARLLRMLVVALAMIGESDEAIKYAERGENIFPNLPDIRMDHAHALIQQGRFDEAIPVLLQCRKLGDVKNPLIDTVPGLGSFLAAAELGKIWLFLGGLQKAAEWYLTSFQENPRQENVVGYLVYLLPIQHEAIRQQLYEVSKHDPLVFAHFVEACAVSRVEGWQQWISQIPCGPLTEATIERLNWIQVMQDFPDELEGYTHAHGSAQNQLLFGLHRLEYGDVEGARQALAEAGARGESVLAWLDSKDRDIQLSGIASELMLLQARRLLVTWLPHAADRHTLLPIVLASPLQDLLVEAEWIGDSGWECEFRSHRAFQRGNIKESIAWLEKAMQYSPSVRRVVIEADIALAHGNVELARAVVEQGQAIFSASELLKRVANNLGISQRRVRLADELLEWNKGDEGMNPHRAYQSSALTMPLQVKIVKLHERALECVEQIRILHEQGEIMEARKYIQYVQDIITFLRSSTDTSTEAGKAADASYAFYYSMLVKWFLQPNLIVEQYQTMKEFWTSWTETWKKL</sequence>
<dbReference type="PANTHER" id="PTHR43630:SF2">
    <property type="entry name" value="GLYCOSYLTRANSFERASE"/>
    <property type="match status" value="1"/>
</dbReference>
<dbReference type="Proteomes" id="UP000182589">
    <property type="component" value="Unassembled WGS sequence"/>
</dbReference>
<dbReference type="CDD" id="cd02511">
    <property type="entry name" value="Beta4Glucosyltransferase"/>
    <property type="match status" value="1"/>
</dbReference>
<dbReference type="Pfam" id="PF02561">
    <property type="entry name" value="FliS"/>
    <property type="match status" value="1"/>
</dbReference>
<dbReference type="Gene3D" id="3.90.550.10">
    <property type="entry name" value="Spore Coat Polysaccharide Biosynthesis Protein SpsA, Chain A"/>
    <property type="match status" value="1"/>
</dbReference>
<feature type="domain" description="Glycosyltransferase 2-like" evidence="1">
    <location>
        <begin position="4"/>
        <end position="126"/>
    </location>
</feature>
<reference evidence="3" key="1">
    <citation type="submission" date="2016-10" db="EMBL/GenBank/DDBJ databases">
        <authorList>
            <person name="Varghese N."/>
        </authorList>
    </citation>
    <scope>NUCLEOTIDE SEQUENCE [LARGE SCALE GENOMIC DNA]</scope>
    <source>
        <strain evidence="3">DSM 12489</strain>
    </source>
</reference>
<protein>
    <submittedName>
        <fullName evidence="2">Protein FliS</fullName>
    </submittedName>
</protein>
<name>A0A1H2WHU4_9BACL</name>
<dbReference type="Pfam" id="PF00535">
    <property type="entry name" value="Glycos_transf_2"/>
    <property type="match status" value="1"/>
</dbReference>
<evidence type="ECO:0000313" key="3">
    <source>
        <dbReference type="Proteomes" id="UP000182589"/>
    </source>
</evidence>
<dbReference type="InterPro" id="IPR029044">
    <property type="entry name" value="Nucleotide-diphossugar_trans"/>
</dbReference>
<dbReference type="PANTHER" id="PTHR43630">
    <property type="entry name" value="POLY-BETA-1,6-N-ACETYL-D-GLUCOSAMINE SYNTHASE"/>
    <property type="match status" value="1"/>
</dbReference>
<dbReference type="InterPro" id="IPR001173">
    <property type="entry name" value="Glyco_trans_2-like"/>
</dbReference>
<organism evidence="2 3">
    <name type="scientific">Alicyclobacillus hesperidum</name>
    <dbReference type="NCBI Taxonomy" id="89784"/>
    <lineage>
        <taxon>Bacteria</taxon>
        <taxon>Bacillati</taxon>
        <taxon>Bacillota</taxon>
        <taxon>Bacilli</taxon>
        <taxon>Bacillales</taxon>
        <taxon>Alicyclobacillaceae</taxon>
        <taxon>Alicyclobacillus</taxon>
    </lineage>
</organism>